<dbReference type="InterPro" id="IPR013187">
    <property type="entry name" value="F-box-assoc_dom_typ3"/>
</dbReference>
<proteinExistence type="predicted"/>
<gene>
    <name evidence="2" type="ORF">HS088_TW21G00128</name>
</gene>
<dbReference type="NCBIfam" id="TIGR01640">
    <property type="entry name" value="F_box_assoc_1"/>
    <property type="match status" value="1"/>
</dbReference>
<dbReference type="PANTHER" id="PTHR31111">
    <property type="entry name" value="BNAA05G37150D PROTEIN-RELATED"/>
    <property type="match status" value="1"/>
</dbReference>
<keyword evidence="3" id="KW-1185">Reference proteome</keyword>
<accession>A0A7J7C2A9</accession>
<name>A0A7J7C2A9_TRIWF</name>
<dbReference type="EMBL" id="JAAARO010000021">
    <property type="protein sequence ID" value="KAF5727987.1"/>
    <property type="molecule type" value="Genomic_DNA"/>
</dbReference>
<organism evidence="2 3">
    <name type="scientific">Tripterygium wilfordii</name>
    <name type="common">Thunder God vine</name>
    <dbReference type="NCBI Taxonomy" id="458696"/>
    <lineage>
        <taxon>Eukaryota</taxon>
        <taxon>Viridiplantae</taxon>
        <taxon>Streptophyta</taxon>
        <taxon>Embryophyta</taxon>
        <taxon>Tracheophyta</taxon>
        <taxon>Spermatophyta</taxon>
        <taxon>Magnoliopsida</taxon>
        <taxon>eudicotyledons</taxon>
        <taxon>Gunneridae</taxon>
        <taxon>Pentapetalae</taxon>
        <taxon>rosids</taxon>
        <taxon>fabids</taxon>
        <taxon>Celastrales</taxon>
        <taxon>Celastraceae</taxon>
        <taxon>Tripterygium</taxon>
    </lineage>
</organism>
<dbReference type="Proteomes" id="UP000593562">
    <property type="component" value="Unassembled WGS sequence"/>
</dbReference>
<evidence type="ECO:0000313" key="3">
    <source>
        <dbReference type="Proteomes" id="UP000593562"/>
    </source>
</evidence>
<sequence length="210" mass="24470">MEEIKLMSEIYTLGSGDVTWRSIAQVPYRFYYHKKMVLVEGVLHAPYWHYQVLPAEFDRILCFDVKSEQFRLLPGPASPRYHKGSTPKYVFNLVELGGCLRCVDAFPDDLVIWMMTEYGVKESWTKKYVIPNQQQYVHMDGGVTYGWWPLTLMKRGELLVKVDEMSLRFYNPDRNIETDTQVRVRLNPPRCFSPHVASLLSPPNDTACSH</sequence>
<dbReference type="AlphaFoldDB" id="A0A7J7C2A9"/>
<protein>
    <submittedName>
        <fullName evidence="2">F-box protein</fullName>
    </submittedName>
</protein>
<dbReference type="FunCoup" id="A0A7J7C2A9">
    <property type="interactions" value="1369"/>
</dbReference>
<reference evidence="2 3" key="1">
    <citation type="journal article" date="2020" name="Nat. Commun.">
        <title>Genome of Tripterygium wilfordii and identification of cytochrome P450 involved in triptolide biosynthesis.</title>
        <authorList>
            <person name="Tu L."/>
            <person name="Su P."/>
            <person name="Zhang Z."/>
            <person name="Gao L."/>
            <person name="Wang J."/>
            <person name="Hu T."/>
            <person name="Zhou J."/>
            <person name="Zhang Y."/>
            <person name="Zhao Y."/>
            <person name="Liu Y."/>
            <person name="Song Y."/>
            <person name="Tong Y."/>
            <person name="Lu Y."/>
            <person name="Yang J."/>
            <person name="Xu C."/>
            <person name="Jia M."/>
            <person name="Peters R.J."/>
            <person name="Huang L."/>
            <person name="Gao W."/>
        </authorList>
    </citation>
    <scope>NUCLEOTIDE SEQUENCE [LARGE SCALE GENOMIC DNA]</scope>
    <source>
        <strain evidence="3">cv. XIE 37</strain>
        <tissue evidence="2">Leaf</tissue>
    </source>
</reference>
<evidence type="ECO:0000313" key="2">
    <source>
        <dbReference type="EMBL" id="KAF5727987.1"/>
    </source>
</evidence>
<comment type="caution">
    <text evidence="2">The sequence shown here is derived from an EMBL/GenBank/DDBJ whole genome shotgun (WGS) entry which is preliminary data.</text>
</comment>
<dbReference type="InterPro" id="IPR017451">
    <property type="entry name" value="F-box-assoc_interact_dom"/>
</dbReference>
<evidence type="ECO:0000259" key="1">
    <source>
        <dbReference type="Pfam" id="PF08268"/>
    </source>
</evidence>
<feature type="domain" description="F-box associated beta-propeller type 3" evidence="1">
    <location>
        <begin position="8"/>
        <end position="179"/>
    </location>
</feature>
<dbReference type="PANTHER" id="PTHR31111:SF136">
    <property type="entry name" value="F-BOX ASSOCIATED DOMAIN-CONTAINING PROTEIN"/>
    <property type="match status" value="1"/>
</dbReference>
<dbReference type="Pfam" id="PF08268">
    <property type="entry name" value="FBA_3"/>
    <property type="match status" value="1"/>
</dbReference>
<dbReference type="InParanoid" id="A0A7J7C2A9"/>